<evidence type="ECO:0000313" key="7">
    <source>
        <dbReference type="EMBL" id="PWR20317.1"/>
    </source>
</evidence>
<dbReference type="GO" id="GO:0017004">
    <property type="term" value="P:cytochrome complex assembly"/>
    <property type="evidence" value="ECO:0007669"/>
    <property type="project" value="UniProtKB-KW"/>
</dbReference>
<dbReference type="InterPro" id="IPR011990">
    <property type="entry name" value="TPR-like_helical_dom_sf"/>
</dbReference>
<proteinExistence type="predicted"/>
<dbReference type="InterPro" id="IPR056413">
    <property type="entry name" value="TPR_CcmH_CycH"/>
</dbReference>
<evidence type="ECO:0000256" key="2">
    <source>
        <dbReference type="ARBA" id="ARBA00022737"/>
    </source>
</evidence>
<dbReference type="RefSeq" id="WP_109906991.1">
    <property type="nucleotide sequence ID" value="NZ_QGLE01000009.1"/>
</dbReference>
<organism evidence="7 8">
    <name type="scientific">Zavarzinia aquatilis</name>
    <dbReference type="NCBI Taxonomy" id="2211142"/>
    <lineage>
        <taxon>Bacteria</taxon>
        <taxon>Pseudomonadati</taxon>
        <taxon>Pseudomonadota</taxon>
        <taxon>Alphaproteobacteria</taxon>
        <taxon>Rhodospirillales</taxon>
        <taxon>Zavarziniaceae</taxon>
        <taxon>Zavarzinia</taxon>
    </lineage>
</organism>
<dbReference type="Pfam" id="PF23914">
    <property type="entry name" value="TPR_CcmH_CycH"/>
    <property type="match status" value="1"/>
</dbReference>
<dbReference type="InterPro" id="IPR019734">
    <property type="entry name" value="TPR_rpt"/>
</dbReference>
<dbReference type="Proteomes" id="UP000245461">
    <property type="component" value="Unassembled WGS sequence"/>
</dbReference>
<dbReference type="PROSITE" id="PS50005">
    <property type="entry name" value="TPR"/>
    <property type="match status" value="2"/>
</dbReference>
<keyword evidence="2" id="KW-0677">Repeat</keyword>
<evidence type="ECO:0000256" key="5">
    <source>
        <dbReference type="PROSITE-ProRule" id="PRU00339"/>
    </source>
</evidence>
<comment type="caution">
    <text evidence="7">The sequence shown here is derived from an EMBL/GenBank/DDBJ whole genome shotgun (WGS) entry which is preliminary data.</text>
</comment>
<dbReference type="SUPFAM" id="SSF48452">
    <property type="entry name" value="TPR-like"/>
    <property type="match status" value="1"/>
</dbReference>
<keyword evidence="4 5" id="KW-0802">TPR repeat</keyword>
<evidence type="ECO:0000256" key="1">
    <source>
        <dbReference type="ARBA" id="ARBA00004196"/>
    </source>
</evidence>
<dbReference type="PANTHER" id="PTHR47870">
    <property type="entry name" value="CYTOCHROME C-TYPE BIOGENESIS PROTEIN CCMH"/>
    <property type="match status" value="1"/>
</dbReference>
<feature type="repeat" description="TPR" evidence="5">
    <location>
        <begin position="317"/>
        <end position="350"/>
    </location>
</feature>
<dbReference type="GO" id="GO:0030313">
    <property type="term" value="C:cell envelope"/>
    <property type="evidence" value="ECO:0007669"/>
    <property type="project" value="UniProtKB-SubCell"/>
</dbReference>
<evidence type="ECO:0000256" key="3">
    <source>
        <dbReference type="ARBA" id="ARBA00022748"/>
    </source>
</evidence>
<keyword evidence="8" id="KW-1185">Reference proteome</keyword>
<name>A0A317DZS9_9PROT</name>
<dbReference type="AlphaFoldDB" id="A0A317DZS9"/>
<dbReference type="InterPro" id="IPR051263">
    <property type="entry name" value="C-type_cytochrome_biogenesis"/>
</dbReference>
<keyword evidence="3" id="KW-0201">Cytochrome c-type biogenesis</keyword>
<dbReference type="OrthoDB" id="9815847at2"/>
<comment type="subcellular location">
    <subcellularLocation>
        <location evidence="1">Cell envelope</location>
    </subcellularLocation>
</comment>
<dbReference type="EMBL" id="QGLE01000009">
    <property type="protein sequence ID" value="PWR20317.1"/>
    <property type="molecule type" value="Genomic_DNA"/>
</dbReference>
<feature type="domain" description="Cytochrome c-type biogenesis protein H TPR" evidence="6">
    <location>
        <begin position="120"/>
        <end position="253"/>
    </location>
</feature>
<dbReference type="NCBIfam" id="TIGR03142">
    <property type="entry name" value="cytochro_ccmI"/>
    <property type="match status" value="1"/>
</dbReference>
<dbReference type="PANTHER" id="PTHR47870:SF1">
    <property type="entry name" value="CYTOCHROME C-TYPE BIOGENESIS PROTEIN CCMH"/>
    <property type="match status" value="1"/>
</dbReference>
<dbReference type="InterPro" id="IPR017560">
    <property type="entry name" value="Cyt_c_biogenesis_CcmI"/>
</dbReference>
<sequence length="367" mass="37914">MMFVAFGLLAAAVAILLLRPLMRTGAGPDTAAAERAVYRAQLAELAAEAGAGQMSAADAETAKLEIERRLLRVGEARKLSGRPSLVLALAVALGVPAAAALLYERLGVPGLVDRPLAERVTAQGQEDETRRLIDALEARMKAVPDDPRGWVLLARARAAEGKLVEAAEAYEKVIGLIPDSVDARLGAAELRIAAANGAVGPEAKALIDQALTLQPGNTAARHFGAYAKFAGGDTAGAVADWQAILKDAAPDDPIRDAVTAGLRAAGAPVPDAAPAAPGPTAADAAAAQAMSPEERQSMIEGMVTRLAERLKEQPDDLDGWLRLARAYDVLGKAPEAVAAWEKAAALKPDDPAIGEGLAAARAKLPVK</sequence>
<feature type="repeat" description="TPR" evidence="5">
    <location>
        <begin position="147"/>
        <end position="180"/>
    </location>
</feature>
<accession>A0A317DZS9</accession>
<evidence type="ECO:0000256" key="4">
    <source>
        <dbReference type="ARBA" id="ARBA00022803"/>
    </source>
</evidence>
<evidence type="ECO:0000259" key="6">
    <source>
        <dbReference type="Pfam" id="PF23914"/>
    </source>
</evidence>
<evidence type="ECO:0000313" key="8">
    <source>
        <dbReference type="Proteomes" id="UP000245461"/>
    </source>
</evidence>
<dbReference type="SMART" id="SM00028">
    <property type="entry name" value="TPR"/>
    <property type="match status" value="2"/>
</dbReference>
<dbReference type="Gene3D" id="1.25.40.10">
    <property type="entry name" value="Tetratricopeptide repeat domain"/>
    <property type="match status" value="2"/>
</dbReference>
<reference evidence="7 8" key="1">
    <citation type="submission" date="2018-05" db="EMBL/GenBank/DDBJ databases">
        <title>Zavarzinia sp. HR-AS.</title>
        <authorList>
            <person name="Lee Y."/>
            <person name="Jeon C.O."/>
        </authorList>
    </citation>
    <scope>NUCLEOTIDE SEQUENCE [LARGE SCALE GENOMIC DNA]</scope>
    <source>
        <strain evidence="7 8">HR-AS</strain>
    </source>
</reference>
<protein>
    <submittedName>
        <fullName evidence="7">C-type cytochrome biogenesis protein CcmI</fullName>
    </submittedName>
</protein>
<gene>
    <name evidence="7" type="primary">ccmI</name>
    <name evidence="7" type="ORF">DKG74_15025</name>
</gene>